<reference evidence="1" key="1">
    <citation type="submission" date="2024-06" db="EMBL/GenBank/DDBJ databases">
        <title>Complete Genome Sequence of mouse commensal type strain Neisseria musculi.</title>
        <authorList>
            <person name="Thapa E."/>
            <person name="Aluvathingal J."/>
            <person name="Nadendla S."/>
            <person name="Mehta A."/>
            <person name="Tettelin H."/>
            <person name="Weyand N.J."/>
        </authorList>
    </citation>
    <scope>NUCLEOTIDE SEQUENCE</scope>
    <source>
        <strain evidence="1">NW831</strain>
    </source>
</reference>
<dbReference type="SUPFAM" id="SSF54001">
    <property type="entry name" value="Cysteine proteinases"/>
    <property type="match status" value="1"/>
</dbReference>
<gene>
    <name evidence="1" type="ORF">H7A79_0979</name>
</gene>
<sequence length="183" mass="20402">MKVAFYKGTMPAWRGWISRLVRFVDRGPYSHCEVVFSDGLCASASWLDGGVRFKKINFKPGHWDFVDISAEAAEEAQVRKWFTGHTGCRYDLPGSLGVVFRVFPQSADRYFCSEAAAAALGLPEAWRIGPNLLAAFLKNAQGKEKIVYLVSMPLVYSFSNNQAMPCFCGAFFCLSLLIYVVNS</sequence>
<dbReference type="Gene3D" id="3.90.1720.10">
    <property type="entry name" value="endopeptidase domain like (from Nostoc punctiforme)"/>
    <property type="match status" value="1"/>
</dbReference>
<dbReference type="RefSeq" id="WP_187001269.1">
    <property type="nucleotide sequence ID" value="NZ_CP060414.2"/>
</dbReference>
<name>A0A7H1M8R0_9NEIS</name>
<evidence type="ECO:0000313" key="1">
    <source>
        <dbReference type="EMBL" id="QNT58025.1"/>
    </source>
</evidence>
<proteinExistence type="predicted"/>
<evidence type="ECO:0000313" key="2">
    <source>
        <dbReference type="Proteomes" id="UP000516412"/>
    </source>
</evidence>
<dbReference type="InterPro" id="IPR038765">
    <property type="entry name" value="Papain-like_cys_pep_sf"/>
</dbReference>
<dbReference type="EMBL" id="CP060414">
    <property type="protein sequence ID" value="QNT58025.1"/>
    <property type="molecule type" value="Genomic_DNA"/>
</dbReference>
<organism evidence="1 2">
    <name type="scientific">Neisseria musculi</name>
    <dbReference type="NCBI Taxonomy" id="1815583"/>
    <lineage>
        <taxon>Bacteria</taxon>
        <taxon>Pseudomonadati</taxon>
        <taxon>Pseudomonadota</taxon>
        <taxon>Betaproteobacteria</taxon>
        <taxon>Neisseriales</taxon>
        <taxon>Neisseriaceae</taxon>
        <taxon>Neisseria</taxon>
    </lineage>
</organism>
<accession>A0A7H1M8R0</accession>
<protein>
    <submittedName>
        <fullName evidence="1">Uncharacterized protein</fullName>
    </submittedName>
</protein>
<dbReference type="AlphaFoldDB" id="A0A7H1M8R0"/>
<keyword evidence="2" id="KW-1185">Reference proteome</keyword>
<dbReference type="KEGG" id="nmus:H7A79_0979"/>
<dbReference type="Proteomes" id="UP000516412">
    <property type="component" value="Chromosome"/>
</dbReference>